<organism evidence="3 4">
    <name type="scientific">Blattamonas nauphoetae</name>
    <dbReference type="NCBI Taxonomy" id="2049346"/>
    <lineage>
        <taxon>Eukaryota</taxon>
        <taxon>Metamonada</taxon>
        <taxon>Preaxostyla</taxon>
        <taxon>Oxymonadida</taxon>
        <taxon>Blattamonas</taxon>
    </lineage>
</organism>
<evidence type="ECO:0000313" key="3">
    <source>
        <dbReference type="EMBL" id="KAK2962257.1"/>
    </source>
</evidence>
<dbReference type="GO" id="GO:0016787">
    <property type="term" value="F:hydrolase activity"/>
    <property type="evidence" value="ECO:0007669"/>
    <property type="project" value="UniProtKB-KW"/>
</dbReference>
<keyword evidence="4" id="KW-1185">Reference proteome</keyword>
<feature type="region of interest" description="Disordered" evidence="1">
    <location>
        <begin position="318"/>
        <end position="401"/>
    </location>
</feature>
<dbReference type="Gene3D" id="3.60.40.10">
    <property type="entry name" value="PPM-type phosphatase domain"/>
    <property type="match status" value="1"/>
</dbReference>
<protein>
    <recommendedName>
        <fullName evidence="2">PPM-type phosphatase domain-containing protein</fullName>
    </recommendedName>
</protein>
<evidence type="ECO:0000259" key="2">
    <source>
        <dbReference type="PROSITE" id="PS51746"/>
    </source>
</evidence>
<evidence type="ECO:0000256" key="1">
    <source>
        <dbReference type="SAM" id="MobiDB-lite"/>
    </source>
</evidence>
<feature type="compositionally biased region" description="Acidic residues" evidence="1">
    <location>
        <begin position="377"/>
        <end position="401"/>
    </location>
</feature>
<dbReference type="Proteomes" id="UP001281761">
    <property type="component" value="Unassembled WGS sequence"/>
</dbReference>
<keyword evidence="3" id="KW-0378">Hydrolase</keyword>
<dbReference type="Pfam" id="PF00481">
    <property type="entry name" value="PP2C"/>
    <property type="match status" value="1"/>
</dbReference>
<dbReference type="EMBL" id="JARBJD010000012">
    <property type="protein sequence ID" value="KAK2962257.1"/>
    <property type="molecule type" value="Genomic_DNA"/>
</dbReference>
<dbReference type="InterPro" id="IPR001932">
    <property type="entry name" value="PPM-type_phosphatase-like_dom"/>
</dbReference>
<dbReference type="SUPFAM" id="SSF81606">
    <property type="entry name" value="PP2C-like"/>
    <property type="match status" value="1"/>
</dbReference>
<evidence type="ECO:0000313" key="4">
    <source>
        <dbReference type="Proteomes" id="UP001281761"/>
    </source>
</evidence>
<feature type="domain" description="PPM-type phosphatase" evidence="2">
    <location>
        <begin position="18"/>
        <end position="302"/>
    </location>
</feature>
<gene>
    <name evidence="3" type="ORF">BLNAU_2917</name>
</gene>
<sequence length="401" mass="44983">MTHLEHSSAKSPNRVVKDFGFAEDLNPRFRRTMEDGHVYRDTFGPGQNLALCAVFDGHGGRETVDYLTQHFHKTFHDYLLEHPNRNEKSYPDVMTEVFARVDQELSDQNIVDDGSTGCVVLIERSGEPENETLHIISANCGDARTVFVQDNESYRVSRDHKPTDPREVARIKAADCFIVQGRVCGVLAVSRSFGDHTLKEAVISTPFVSTLRLTQTPQPSPTPQQDIQNSNDAVIHLQDRELTTPSILIIACDGVWDVLSDEEAADIALSHADTAQHVADALLSEAMNRMTTDNVSVMVLLLSPPASPEYLAQCKAKKEEEKRKKEEEEETKRKLLEEENEKSKNEEERKRKEEAELQIKQGKVIMGEGEDGKEYLEADADTEQQESDSQSEEESSPEGDA</sequence>
<accession>A0ABQ9YET4</accession>
<dbReference type="PROSITE" id="PS51746">
    <property type="entry name" value="PPM_2"/>
    <property type="match status" value="1"/>
</dbReference>
<reference evidence="3 4" key="1">
    <citation type="journal article" date="2022" name="bioRxiv">
        <title>Genomics of Preaxostyla Flagellates Illuminates Evolutionary Transitions and the Path Towards Mitochondrial Loss.</title>
        <authorList>
            <person name="Novak L.V.F."/>
            <person name="Treitli S.C."/>
            <person name="Pyrih J."/>
            <person name="Halakuc P."/>
            <person name="Pipaliya S.V."/>
            <person name="Vacek V."/>
            <person name="Brzon O."/>
            <person name="Soukal P."/>
            <person name="Eme L."/>
            <person name="Dacks J.B."/>
            <person name="Karnkowska A."/>
            <person name="Elias M."/>
            <person name="Hampl V."/>
        </authorList>
    </citation>
    <scope>NUCLEOTIDE SEQUENCE [LARGE SCALE GENOMIC DNA]</scope>
    <source>
        <strain evidence="3">NAU3</strain>
        <tissue evidence="3">Gut</tissue>
    </source>
</reference>
<dbReference type="CDD" id="cd00143">
    <property type="entry name" value="PP2Cc"/>
    <property type="match status" value="1"/>
</dbReference>
<comment type="caution">
    <text evidence="3">The sequence shown here is derived from an EMBL/GenBank/DDBJ whole genome shotgun (WGS) entry which is preliminary data.</text>
</comment>
<dbReference type="PANTHER" id="PTHR47992">
    <property type="entry name" value="PROTEIN PHOSPHATASE"/>
    <property type="match status" value="1"/>
</dbReference>
<dbReference type="InterPro" id="IPR015655">
    <property type="entry name" value="PP2C"/>
</dbReference>
<dbReference type="SMART" id="SM00332">
    <property type="entry name" value="PP2Cc"/>
    <property type="match status" value="1"/>
</dbReference>
<dbReference type="InterPro" id="IPR036457">
    <property type="entry name" value="PPM-type-like_dom_sf"/>
</dbReference>
<feature type="compositionally biased region" description="Basic and acidic residues" evidence="1">
    <location>
        <begin position="318"/>
        <end position="357"/>
    </location>
</feature>
<proteinExistence type="predicted"/>
<name>A0ABQ9YET4_9EUKA</name>